<dbReference type="Proteomes" id="UP000008237">
    <property type="component" value="Unassembled WGS sequence"/>
</dbReference>
<sequence>MSAPEAPVPPLVYPAETAANNAHMQKKLYHKERRARQRRKKMSRLPRPIPPPVRYVILPASAGYIPASAGYVPPPAVYVAVSAG</sequence>
<reference evidence="2 3" key="1">
    <citation type="journal article" date="2010" name="Science">
        <title>Genomic comparison of the ants Camponotus floridanus and Harpegnathos saltator.</title>
        <authorList>
            <person name="Bonasio R."/>
            <person name="Zhang G."/>
            <person name="Ye C."/>
            <person name="Mutti N.S."/>
            <person name="Fang X."/>
            <person name="Qin N."/>
            <person name="Donahue G."/>
            <person name="Yang P."/>
            <person name="Li Q."/>
            <person name="Li C."/>
            <person name="Zhang P."/>
            <person name="Huang Z."/>
            <person name="Berger S.L."/>
            <person name="Reinberg D."/>
            <person name="Wang J."/>
            <person name="Liebig J."/>
        </authorList>
    </citation>
    <scope>NUCLEOTIDE SEQUENCE [LARGE SCALE GENOMIC DNA]</scope>
    <source>
        <strain evidence="2 3">R22 G/1</strain>
    </source>
</reference>
<feature type="region of interest" description="Disordered" evidence="1">
    <location>
        <begin position="28"/>
        <end position="47"/>
    </location>
</feature>
<organism evidence="3">
    <name type="scientific">Harpegnathos saltator</name>
    <name type="common">Jerdon's jumping ant</name>
    <dbReference type="NCBI Taxonomy" id="610380"/>
    <lineage>
        <taxon>Eukaryota</taxon>
        <taxon>Metazoa</taxon>
        <taxon>Ecdysozoa</taxon>
        <taxon>Arthropoda</taxon>
        <taxon>Hexapoda</taxon>
        <taxon>Insecta</taxon>
        <taxon>Pterygota</taxon>
        <taxon>Neoptera</taxon>
        <taxon>Endopterygota</taxon>
        <taxon>Hymenoptera</taxon>
        <taxon>Apocrita</taxon>
        <taxon>Aculeata</taxon>
        <taxon>Formicoidea</taxon>
        <taxon>Formicidae</taxon>
        <taxon>Ponerinae</taxon>
        <taxon>Ponerini</taxon>
        <taxon>Harpegnathos</taxon>
    </lineage>
</organism>
<name>E2BJ74_HARSA</name>
<dbReference type="AlphaFoldDB" id="E2BJ74"/>
<feature type="compositionally biased region" description="Basic residues" evidence="1">
    <location>
        <begin position="28"/>
        <end position="44"/>
    </location>
</feature>
<evidence type="ECO:0000256" key="1">
    <source>
        <dbReference type="SAM" id="MobiDB-lite"/>
    </source>
</evidence>
<accession>E2BJ74</accession>
<dbReference type="EMBL" id="GL448558">
    <property type="protein sequence ID" value="EFN84224.1"/>
    <property type="molecule type" value="Genomic_DNA"/>
</dbReference>
<proteinExistence type="predicted"/>
<dbReference type="InParanoid" id="E2BJ74"/>
<evidence type="ECO:0000313" key="2">
    <source>
        <dbReference type="EMBL" id="EFN84224.1"/>
    </source>
</evidence>
<keyword evidence="3" id="KW-1185">Reference proteome</keyword>
<gene>
    <name evidence="2" type="ORF">EAI_10012</name>
</gene>
<evidence type="ECO:0000313" key="3">
    <source>
        <dbReference type="Proteomes" id="UP000008237"/>
    </source>
</evidence>
<protein>
    <submittedName>
        <fullName evidence="2">Uncharacterized protein</fullName>
    </submittedName>
</protein>